<evidence type="ECO:0000259" key="13">
    <source>
        <dbReference type="SMART" id="SM01003"/>
    </source>
</evidence>
<evidence type="ECO:0000256" key="11">
    <source>
        <dbReference type="ARBA" id="ARBA00047860"/>
    </source>
</evidence>
<keyword evidence="7" id="KW-0560">Oxidoreductase</keyword>
<dbReference type="CDD" id="cd12188">
    <property type="entry name" value="SDH"/>
    <property type="match status" value="1"/>
</dbReference>
<evidence type="ECO:0000256" key="4">
    <source>
        <dbReference type="ARBA" id="ARBA00012847"/>
    </source>
</evidence>
<name>A0A382CMK7_9ZZZZ</name>
<dbReference type="SMART" id="SM01003">
    <property type="entry name" value="AlaDh_PNT_N"/>
    <property type="match status" value="1"/>
</dbReference>
<evidence type="ECO:0000313" key="14">
    <source>
        <dbReference type="EMBL" id="SVB27448.1"/>
    </source>
</evidence>
<dbReference type="PIRSF" id="PIRSF018250">
    <property type="entry name" value="Saccharopine_DH_Lys"/>
    <property type="match status" value="1"/>
</dbReference>
<comment type="similarity">
    <text evidence="2">Belongs to the AlaDH/PNT family.</text>
</comment>
<evidence type="ECO:0000256" key="3">
    <source>
        <dbReference type="ARBA" id="ARBA00011245"/>
    </source>
</evidence>
<evidence type="ECO:0000256" key="2">
    <source>
        <dbReference type="ARBA" id="ARBA00005689"/>
    </source>
</evidence>
<evidence type="ECO:0000256" key="8">
    <source>
        <dbReference type="ARBA" id="ARBA00023027"/>
    </source>
</evidence>
<reference evidence="14" key="1">
    <citation type="submission" date="2018-05" db="EMBL/GenBank/DDBJ databases">
        <authorList>
            <person name="Lanie J.A."/>
            <person name="Ng W.-L."/>
            <person name="Kazmierczak K.M."/>
            <person name="Andrzejewski T.M."/>
            <person name="Davidsen T.M."/>
            <person name="Wayne K.J."/>
            <person name="Tettelin H."/>
            <person name="Glass J.I."/>
            <person name="Rusch D."/>
            <person name="Podicherti R."/>
            <person name="Tsui H.-C.T."/>
            <person name="Winkler M.E."/>
        </authorList>
    </citation>
    <scope>NUCLEOTIDE SEQUENCE</scope>
</reference>
<feature type="non-terminal residue" evidence="14">
    <location>
        <position position="1"/>
    </location>
</feature>
<feature type="domain" description="Alanine dehydrogenase/pyridine nucleotide transhydrogenase N-terminal" evidence="13">
    <location>
        <begin position="8"/>
        <end position="142"/>
    </location>
</feature>
<evidence type="ECO:0000259" key="12">
    <source>
        <dbReference type="SMART" id="SM01002"/>
    </source>
</evidence>
<comment type="subunit">
    <text evidence="3">Monomer.</text>
</comment>
<dbReference type="InterPro" id="IPR007886">
    <property type="entry name" value="AlaDH/PNT_N"/>
</dbReference>
<keyword evidence="9" id="KW-1015">Disulfide bond</keyword>
<comment type="catalytic activity">
    <reaction evidence="11">
        <text>L-saccharopine + NAD(+) + H2O = L-lysine + 2-oxoglutarate + NADH + H(+)</text>
        <dbReference type="Rhea" id="RHEA:12440"/>
        <dbReference type="ChEBI" id="CHEBI:15377"/>
        <dbReference type="ChEBI" id="CHEBI:15378"/>
        <dbReference type="ChEBI" id="CHEBI:16810"/>
        <dbReference type="ChEBI" id="CHEBI:32551"/>
        <dbReference type="ChEBI" id="CHEBI:57540"/>
        <dbReference type="ChEBI" id="CHEBI:57945"/>
        <dbReference type="ChEBI" id="CHEBI:57951"/>
        <dbReference type="EC" id="1.5.1.7"/>
    </reaction>
</comment>
<dbReference type="PANTHER" id="PTHR11133">
    <property type="entry name" value="SACCHAROPINE DEHYDROGENASE"/>
    <property type="match status" value="1"/>
</dbReference>
<dbReference type="SUPFAM" id="SSF52283">
    <property type="entry name" value="Formate/glycerate dehydrogenase catalytic domain-like"/>
    <property type="match status" value="1"/>
</dbReference>
<evidence type="ECO:0000256" key="1">
    <source>
        <dbReference type="ARBA" id="ARBA00004884"/>
    </source>
</evidence>
<accession>A0A382CMK7</accession>
<dbReference type="PANTHER" id="PTHR11133:SF23">
    <property type="entry name" value="SACCHAROPINE DEHYDROGENASE [NAD(+), L-LYSINE-FORMING]"/>
    <property type="match status" value="1"/>
</dbReference>
<dbReference type="EC" id="1.5.1.7" evidence="4"/>
<dbReference type="SMART" id="SM01002">
    <property type="entry name" value="AlaDh_PNT_C"/>
    <property type="match status" value="1"/>
</dbReference>
<dbReference type="GO" id="GO:0005737">
    <property type="term" value="C:cytoplasm"/>
    <property type="evidence" value="ECO:0007669"/>
    <property type="project" value="TreeGrafter"/>
</dbReference>
<protein>
    <recommendedName>
        <fullName evidence="5">Saccharopine dehydrogenase [NAD(+), L-lysine-forming]</fullName>
        <ecNumber evidence="4">1.5.1.7</ecNumber>
    </recommendedName>
    <alternativeName>
        <fullName evidence="10">Lysine--2-oxoglutarate reductase</fullName>
    </alternativeName>
</protein>
<evidence type="ECO:0000256" key="10">
    <source>
        <dbReference type="ARBA" id="ARBA00033228"/>
    </source>
</evidence>
<gene>
    <name evidence="14" type="ORF">METZ01_LOCUS180302</name>
</gene>
<keyword evidence="6" id="KW-0028">Amino-acid biosynthesis</keyword>
<evidence type="ECO:0000256" key="7">
    <source>
        <dbReference type="ARBA" id="ARBA00023002"/>
    </source>
</evidence>
<sequence>VSTQPTIWLRAEGKAFERRTPLTPTAAASLADAGISVIVERSEVRTYTDADYASVGCSLVEAGSWESAPMHAYILGLKELPESTQPLHHRHIYFAHAFKGQAGWKELLLRFQRGGGALYDLEYLVDSAGDRVAAFGHWAGFAGAAVASLAWSVRHSEELPDFAPLTAYPDKRALIEHSHHQLSNCPAVPKAIVIGAGGRCGRGAAELFRELDVDLTLWDLEETRDGGPFEQILEYDIFVNCVFVSTRIPPFLTSELLARPRRLSIICDVSCDPSGDLNPLPIYNHCTTFSNPILRMGESENPLGLIAIDHLPSLLPKESSEDFSNQLLPHLLKLEAPEEGVWAGARRKYEQALKEL</sequence>
<dbReference type="AlphaFoldDB" id="A0A382CMK7"/>
<dbReference type="SUPFAM" id="SSF51735">
    <property type="entry name" value="NAD(P)-binding Rossmann-fold domains"/>
    <property type="match status" value="1"/>
</dbReference>
<dbReference type="Pfam" id="PF05222">
    <property type="entry name" value="AlaDh_PNT_N"/>
    <property type="match status" value="1"/>
</dbReference>
<organism evidence="14">
    <name type="scientific">marine metagenome</name>
    <dbReference type="NCBI Taxonomy" id="408172"/>
    <lineage>
        <taxon>unclassified sequences</taxon>
        <taxon>metagenomes</taxon>
        <taxon>ecological metagenomes</taxon>
    </lineage>
</organism>
<keyword evidence="8" id="KW-0520">NAD</keyword>
<evidence type="ECO:0000256" key="5">
    <source>
        <dbReference type="ARBA" id="ARBA00021221"/>
    </source>
</evidence>
<dbReference type="InterPro" id="IPR051168">
    <property type="entry name" value="AASS"/>
</dbReference>
<dbReference type="GO" id="GO:0019878">
    <property type="term" value="P:lysine biosynthetic process via aminoadipic acid"/>
    <property type="evidence" value="ECO:0007669"/>
    <property type="project" value="UniProtKB-UniPathway"/>
</dbReference>
<dbReference type="EMBL" id="UINC01035282">
    <property type="protein sequence ID" value="SVB27448.1"/>
    <property type="molecule type" value="Genomic_DNA"/>
</dbReference>
<evidence type="ECO:0000256" key="6">
    <source>
        <dbReference type="ARBA" id="ARBA00022605"/>
    </source>
</evidence>
<dbReference type="InterPro" id="IPR027281">
    <property type="entry name" value="Lys1"/>
</dbReference>
<feature type="domain" description="Alanine dehydrogenase/pyridine nucleotide transhydrogenase NAD(H)-binding" evidence="12">
    <location>
        <begin position="174"/>
        <end position="307"/>
    </location>
</feature>
<dbReference type="InterPro" id="IPR007698">
    <property type="entry name" value="AlaDH/PNT_NAD(H)-bd"/>
</dbReference>
<comment type="pathway">
    <text evidence="1">Amino-acid biosynthesis; L-lysine biosynthesis via AAA pathway; L-lysine from L-alpha-aminoadipate (fungal route): step 3/3.</text>
</comment>
<dbReference type="InterPro" id="IPR036291">
    <property type="entry name" value="NAD(P)-bd_dom_sf"/>
</dbReference>
<dbReference type="Pfam" id="PF01262">
    <property type="entry name" value="AlaDh_PNT_C"/>
    <property type="match status" value="1"/>
</dbReference>
<dbReference type="Gene3D" id="3.40.50.720">
    <property type="entry name" value="NAD(P)-binding Rossmann-like Domain"/>
    <property type="match status" value="2"/>
</dbReference>
<dbReference type="UniPathway" id="UPA00033">
    <property type="reaction ID" value="UER00034"/>
</dbReference>
<evidence type="ECO:0000256" key="9">
    <source>
        <dbReference type="ARBA" id="ARBA00023157"/>
    </source>
</evidence>
<dbReference type="GO" id="GO:0004754">
    <property type="term" value="F:saccharopine dehydrogenase (NAD+, L-lysine-forming) activity"/>
    <property type="evidence" value="ECO:0007669"/>
    <property type="project" value="UniProtKB-EC"/>
</dbReference>
<proteinExistence type="inferred from homology"/>